<keyword evidence="3" id="KW-1185">Reference proteome</keyword>
<evidence type="ECO:0000256" key="1">
    <source>
        <dbReference type="SAM" id="MobiDB-lite"/>
    </source>
</evidence>
<feature type="region of interest" description="Disordered" evidence="1">
    <location>
        <begin position="97"/>
        <end position="235"/>
    </location>
</feature>
<evidence type="ECO:0000313" key="2">
    <source>
        <dbReference type="EMBL" id="KAF9448166.1"/>
    </source>
</evidence>
<comment type="caution">
    <text evidence="2">The sequence shown here is derived from an EMBL/GenBank/DDBJ whole genome shotgun (WGS) entry which is preliminary data.</text>
</comment>
<proteinExistence type="predicted"/>
<evidence type="ECO:0008006" key="4">
    <source>
        <dbReference type="Google" id="ProtNLM"/>
    </source>
</evidence>
<organism evidence="2 3">
    <name type="scientific">Macrolepiota fuliginosa MF-IS2</name>
    <dbReference type="NCBI Taxonomy" id="1400762"/>
    <lineage>
        <taxon>Eukaryota</taxon>
        <taxon>Fungi</taxon>
        <taxon>Dikarya</taxon>
        <taxon>Basidiomycota</taxon>
        <taxon>Agaricomycotina</taxon>
        <taxon>Agaricomycetes</taxon>
        <taxon>Agaricomycetidae</taxon>
        <taxon>Agaricales</taxon>
        <taxon>Agaricineae</taxon>
        <taxon>Agaricaceae</taxon>
        <taxon>Macrolepiota</taxon>
    </lineage>
</organism>
<feature type="compositionally biased region" description="Basic residues" evidence="1">
    <location>
        <begin position="107"/>
        <end position="124"/>
    </location>
</feature>
<dbReference type="EMBL" id="MU151171">
    <property type="protein sequence ID" value="KAF9448166.1"/>
    <property type="molecule type" value="Genomic_DNA"/>
</dbReference>
<dbReference type="AlphaFoldDB" id="A0A9P5XE53"/>
<reference evidence="2" key="1">
    <citation type="submission" date="2020-11" db="EMBL/GenBank/DDBJ databases">
        <authorList>
            <consortium name="DOE Joint Genome Institute"/>
            <person name="Ahrendt S."/>
            <person name="Riley R."/>
            <person name="Andreopoulos W."/>
            <person name="Labutti K."/>
            <person name="Pangilinan J."/>
            <person name="Ruiz-Duenas F.J."/>
            <person name="Barrasa J.M."/>
            <person name="Sanchez-Garcia M."/>
            <person name="Camarero S."/>
            <person name="Miyauchi S."/>
            <person name="Serrano A."/>
            <person name="Linde D."/>
            <person name="Babiker R."/>
            <person name="Drula E."/>
            <person name="Ayuso-Fernandez I."/>
            <person name="Pacheco R."/>
            <person name="Padilla G."/>
            <person name="Ferreira P."/>
            <person name="Barriuso J."/>
            <person name="Kellner H."/>
            <person name="Castanera R."/>
            <person name="Alfaro M."/>
            <person name="Ramirez L."/>
            <person name="Pisabarro A.G."/>
            <person name="Kuo A."/>
            <person name="Tritt A."/>
            <person name="Lipzen A."/>
            <person name="He G."/>
            <person name="Yan M."/>
            <person name="Ng V."/>
            <person name="Cullen D."/>
            <person name="Martin F."/>
            <person name="Rosso M.-N."/>
            <person name="Henrissat B."/>
            <person name="Hibbett D."/>
            <person name="Martinez A.T."/>
            <person name="Grigoriev I.V."/>
        </authorList>
    </citation>
    <scope>NUCLEOTIDE SEQUENCE</scope>
    <source>
        <strain evidence="2">MF-IS2</strain>
    </source>
</reference>
<gene>
    <name evidence="2" type="ORF">P691DRAFT_760171</name>
</gene>
<feature type="compositionally biased region" description="Low complexity" evidence="1">
    <location>
        <begin position="202"/>
        <end position="215"/>
    </location>
</feature>
<dbReference type="Proteomes" id="UP000807342">
    <property type="component" value="Unassembled WGS sequence"/>
</dbReference>
<feature type="compositionally biased region" description="Low complexity" evidence="1">
    <location>
        <begin position="142"/>
        <end position="175"/>
    </location>
</feature>
<feature type="region of interest" description="Disordered" evidence="1">
    <location>
        <begin position="431"/>
        <end position="459"/>
    </location>
</feature>
<feature type="region of interest" description="Disordered" evidence="1">
    <location>
        <begin position="392"/>
        <end position="418"/>
    </location>
</feature>
<protein>
    <recommendedName>
        <fullName evidence="4">Coilin</fullName>
    </recommendedName>
</protein>
<evidence type="ECO:0000313" key="3">
    <source>
        <dbReference type="Proteomes" id="UP000807342"/>
    </source>
</evidence>
<accession>A0A9P5XE53</accession>
<sequence length="617" mass="67030">MRLRVQTLPPLPELRAWFIPDAPQVPSSILDLKGVFCSQIIALNDAGIRQADIRLLLDEFELLNESPYATALRDGDLVCIEARPGFKQLATLKVEKKEEADTNSRLLGKRKWMDRMKKKPKKRSRLEVKKVEEPDSDDENDSSSSSSSSSPSSSSPSSSSSSSAKSSSSSSSSSSDSEKSDSPESGSEITTSPSSAPQVKSLKPPAQKPKQLPLGPFVPPGQGKSTTHARNLRRKRLRVVQAEARTATVLGQTQATQALPSLPRSVSQTNATPLGYRAVSQRPTVDNGGGKEQGVGPEIDVDADVQLPVGEVEPEEKREVMMASLGNKNKKKGYKQFLMAPVPKKIVFAEGEGEMISTSGLASTSSSAPMGLPVPQALTSEAQIETLVRIQPSPSRQRPLPRLVPPSEIQERGNLPPNMFVTSVDVEADLWNPNGKKKRKNKQKQVGALHEHNDSFNNSYNNGNGYLADEDVTSTYGNDEQVGETVNDAQPNALPEHVVEPATAFDWNKAEKSFDKAPKVAQLDDFKQASIIGWKSLDLNPQTFTPEILLVAAKVLEVSHPVSTVKVQRLLRPVAPNSGFSGFLALADPDGAEVEGDTEEHQWTDILTSDWRILQVA</sequence>
<feature type="compositionally biased region" description="Low complexity" evidence="1">
    <location>
        <begin position="392"/>
        <end position="401"/>
    </location>
</feature>
<dbReference type="OrthoDB" id="74813at2759"/>
<name>A0A9P5XE53_9AGAR</name>
<feature type="compositionally biased region" description="Polar residues" evidence="1">
    <location>
        <begin position="189"/>
        <end position="198"/>
    </location>
</feature>